<dbReference type="PROSITE" id="PS50943">
    <property type="entry name" value="HTH_CROC1"/>
    <property type="match status" value="1"/>
</dbReference>
<keyword evidence="1" id="KW-0238">DNA-binding</keyword>
<name>A0A1H3H3H9_ALLWA</name>
<gene>
    <name evidence="4" type="ORF">SAMN05421644_1292</name>
</gene>
<reference evidence="5" key="1">
    <citation type="submission" date="2016-10" db="EMBL/GenBank/DDBJ databases">
        <authorList>
            <person name="Varghese N."/>
            <person name="Submissions S."/>
        </authorList>
    </citation>
    <scope>NUCLEOTIDE SEQUENCE [LARGE SCALE GENOMIC DNA]</scope>
    <source>
        <strain evidence="5">DSM 173</strain>
    </source>
</reference>
<dbReference type="InterPro" id="IPR001387">
    <property type="entry name" value="Cro/C1-type_HTH"/>
</dbReference>
<dbReference type="EMBL" id="FNOW01000029">
    <property type="protein sequence ID" value="SDY09304.1"/>
    <property type="molecule type" value="Genomic_DNA"/>
</dbReference>
<dbReference type="InterPro" id="IPR050807">
    <property type="entry name" value="TransReg_Diox_bact_type"/>
</dbReference>
<dbReference type="AlphaFoldDB" id="A0A1H3H3H9"/>
<sequence length="134" mass="15244">MQIHEKLKVMRLCRGWSQEEMAEKLGYSANGYAKIERGETDIKVDRLGKIAEAIGVDLQQLLNLNDKNVFNVIEGCHYDNGSHGNILLTETQCAHELEKYRLLLQERDKEIANLHQQIAQLKEINALLKANAST</sequence>
<evidence type="ECO:0000259" key="3">
    <source>
        <dbReference type="PROSITE" id="PS50943"/>
    </source>
</evidence>
<dbReference type="InterPro" id="IPR010982">
    <property type="entry name" value="Lambda_DNA-bd_dom_sf"/>
</dbReference>
<feature type="coiled-coil region" evidence="2">
    <location>
        <begin position="97"/>
        <end position="131"/>
    </location>
</feature>
<keyword evidence="5" id="KW-1185">Reference proteome</keyword>
<dbReference type="STRING" id="61595.SAMN05421644_1292"/>
<dbReference type="GO" id="GO:0005829">
    <property type="term" value="C:cytosol"/>
    <property type="evidence" value="ECO:0007669"/>
    <property type="project" value="TreeGrafter"/>
</dbReference>
<dbReference type="Gene3D" id="1.10.260.40">
    <property type="entry name" value="lambda repressor-like DNA-binding domains"/>
    <property type="match status" value="1"/>
</dbReference>
<evidence type="ECO:0000256" key="1">
    <source>
        <dbReference type="ARBA" id="ARBA00023125"/>
    </source>
</evidence>
<protein>
    <submittedName>
        <fullName evidence="4">Transcriptional regulator, contains XRE-family HTH domain</fullName>
    </submittedName>
</protein>
<dbReference type="RefSeq" id="WP_091334258.1">
    <property type="nucleotide sequence ID" value="NZ_FNOW01000029.1"/>
</dbReference>
<organism evidence="4 5">
    <name type="scientific">Allochromatium warmingii</name>
    <name type="common">Chromatium warmingii</name>
    <dbReference type="NCBI Taxonomy" id="61595"/>
    <lineage>
        <taxon>Bacteria</taxon>
        <taxon>Pseudomonadati</taxon>
        <taxon>Pseudomonadota</taxon>
        <taxon>Gammaproteobacteria</taxon>
        <taxon>Chromatiales</taxon>
        <taxon>Chromatiaceae</taxon>
        <taxon>Allochromatium</taxon>
    </lineage>
</organism>
<dbReference type="OrthoDB" id="5678656at2"/>
<feature type="domain" description="HTH cro/C1-type" evidence="3">
    <location>
        <begin position="7"/>
        <end position="61"/>
    </location>
</feature>
<evidence type="ECO:0000313" key="4">
    <source>
        <dbReference type="EMBL" id="SDY09304.1"/>
    </source>
</evidence>
<dbReference type="Pfam" id="PF01381">
    <property type="entry name" value="HTH_3"/>
    <property type="match status" value="1"/>
</dbReference>
<dbReference type="SMART" id="SM00530">
    <property type="entry name" value="HTH_XRE"/>
    <property type="match status" value="1"/>
</dbReference>
<dbReference type="SUPFAM" id="SSF47413">
    <property type="entry name" value="lambda repressor-like DNA-binding domains"/>
    <property type="match status" value="1"/>
</dbReference>
<evidence type="ECO:0000313" key="5">
    <source>
        <dbReference type="Proteomes" id="UP000198672"/>
    </source>
</evidence>
<dbReference type="PANTHER" id="PTHR46797:SF1">
    <property type="entry name" value="METHYLPHOSPHONATE SYNTHASE"/>
    <property type="match status" value="1"/>
</dbReference>
<keyword evidence="2" id="KW-0175">Coiled coil</keyword>
<dbReference type="CDD" id="cd00093">
    <property type="entry name" value="HTH_XRE"/>
    <property type="match status" value="1"/>
</dbReference>
<dbReference type="GO" id="GO:0003677">
    <property type="term" value="F:DNA binding"/>
    <property type="evidence" value="ECO:0007669"/>
    <property type="project" value="UniProtKB-KW"/>
</dbReference>
<dbReference type="Proteomes" id="UP000198672">
    <property type="component" value="Unassembled WGS sequence"/>
</dbReference>
<dbReference type="PANTHER" id="PTHR46797">
    <property type="entry name" value="HTH-TYPE TRANSCRIPTIONAL REGULATOR"/>
    <property type="match status" value="1"/>
</dbReference>
<proteinExistence type="predicted"/>
<evidence type="ECO:0000256" key="2">
    <source>
        <dbReference type="SAM" id="Coils"/>
    </source>
</evidence>
<accession>A0A1H3H3H9</accession>
<dbReference type="GO" id="GO:0003700">
    <property type="term" value="F:DNA-binding transcription factor activity"/>
    <property type="evidence" value="ECO:0007669"/>
    <property type="project" value="TreeGrafter"/>
</dbReference>